<organism evidence="3 4">
    <name type="scientific">Lichenibacterium ramalinae</name>
    <dbReference type="NCBI Taxonomy" id="2316527"/>
    <lineage>
        <taxon>Bacteria</taxon>
        <taxon>Pseudomonadati</taxon>
        <taxon>Pseudomonadota</taxon>
        <taxon>Alphaproteobacteria</taxon>
        <taxon>Hyphomicrobiales</taxon>
        <taxon>Lichenihabitantaceae</taxon>
        <taxon>Lichenibacterium</taxon>
    </lineage>
</organism>
<dbReference type="AlphaFoldDB" id="A0A4Q2R9P4"/>
<protein>
    <submittedName>
        <fullName evidence="3">DUF2945 domain-containing protein</fullName>
    </submittedName>
</protein>
<reference evidence="3 4" key="1">
    <citation type="submission" date="2018-09" db="EMBL/GenBank/DDBJ databases">
        <authorList>
            <person name="Grouzdev D.S."/>
            <person name="Krutkina M.S."/>
        </authorList>
    </citation>
    <scope>NUCLEOTIDE SEQUENCE [LARGE SCALE GENOMIC DNA]</scope>
    <source>
        <strain evidence="3 4">RmlP001</strain>
    </source>
</reference>
<dbReference type="OrthoDB" id="71751at2"/>
<dbReference type="Pfam" id="PF11160">
    <property type="entry name" value="Hva1_TUDOR"/>
    <property type="match status" value="1"/>
</dbReference>
<evidence type="ECO:0000313" key="4">
    <source>
        <dbReference type="Proteomes" id="UP000289411"/>
    </source>
</evidence>
<evidence type="ECO:0000259" key="2">
    <source>
        <dbReference type="Pfam" id="PF11160"/>
    </source>
</evidence>
<accession>A0A4Q2R9P4</accession>
<dbReference type="EMBL" id="QYBC01000019">
    <property type="protein sequence ID" value="RYB02511.1"/>
    <property type="molecule type" value="Genomic_DNA"/>
</dbReference>
<sequence length="69" mass="7290">MTKLPKPGDEVTWGTSGGETHGTVEKVVTSTTHVKGHTAKATKEDPQVLVKSGKSGKQAVHKPEDLKKA</sequence>
<dbReference type="Gene3D" id="2.30.30.1060">
    <property type="match status" value="1"/>
</dbReference>
<comment type="caution">
    <text evidence="3">The sequence shown here is derived from an EMBL/GenBank/DDBJ whole genome shotgun (WGS) entry which is preliminary data.</text>
</comment>
<reference evidence="3 4" key="2">
    <citation type="submission" date="2019-02" db="EMBL/GenBank/DDBJ databases">
        <title>'Lichenibacterium ramalinii' gen. nov. sp. nov., 'Lichenibacterium minor' gen. nov. sp. nov.</title>
        <authorList>
            <person name="Pankratov T."/>
        </authorList>
    </citation>
    <scope>NUCLEOTIDE SEQUENCE [LARGE SCALE GENOMIC DNA]</scope>
    <source>
        <strain evidence="3 4">RmlP001</strain>
    </source>
</reference>
<proteinExistence type="predicted"/>
<dbReference type="RefSeq" id="WP_129221043.1">
    <property type="nucleotide sequence ID" value="NZ_QYBC01000019.1"/>
</dbReference>
<gene>
    <name evidence="3" type="ORF">D3272_20315</name>
</gene>
<dbReference type="Proteomes" id="UP000289411">
    <property type="component" value="Unassembled WGS sequence"/>
</dbReference>
<evidence type="ECO:0000313" key="3">
    <source>
        <dbReference type="EMBL" id="RYB02511.1"/>
    </source>
</evidence>
<keyword evidence="4" id="KW-1185">Reference proteome</keyword>
<feature type="domain" description="Hypervirulence associated protein TUDOR" evidence="2">
    <location>
        <begin position="8"/>
        <end position="66"/>
    </location>
</feature>
<feature type="region of interest" description="Disordered" evidence="1">
    <location>
        <begin position="1"/>
        <end position="69"/>
    </location>
</feature>
<dbReference type="InterPro" id="IPR021331">
    <property type="entry name" value="Hva1_TUDOR"/>
</dbReference>
<evidence type="ECO:0000256" key="1">
    <source>
        <dbReference type="SAM" id="MobiDB-lite"/>
    </source>
</evidence>
<name>A0A4Q2R9P4_9HYPH</name>